<accession>A0ABX0XIE9</accession>
<evidence type="ECO:0000313" key="2">
    <source>
        <dbReference type="Proteomes" id="UP000734218"/>
    </source>
</evidence>
<name>A0ABX0XIE9_9SPHN</name>
<proteinExistence type="predicted"/>
<keyword evidence="2" id="KW-1185">Reference proteome</keyword>
<sequence>MKKDTKTANARQDGDCTGSRSIQALFDRKSKEADTLVNFTNTSRSVVDCA</sequence>
<dbReference type="RefSeq" id="WP_167952816.1">
    <property type="nucleotide sequence ID" value="NZ_JAATJE010000001.1"/>
</dbReference>
<dbReference type="EMBL" id="JAATJE010000001">
    <property type="protein sequence ID" value="NJC33104.1"/>
    <property type="molecule type" value="Genomic_DNA"/>
</dbReference>
<gene>
    <name evidence="1" type="ORF">GGR88_000578</name>
</gene>
<reference evidence="1 2" key="1">
    <citation type="submission" date="2020-03" db="EMBL/GenBank/DDBJ databases">
        <title>Genomic Encyclopedia of Type Strains, Phase IV (KMG-IV): sequencing the most valuable type-strain genomes for metagenomic binning, comparative biology and taxonomic classification.</title>
        <authorList>
            <person name="Goeker M."/>
        </authorList>
    </citation>
    <scope>NUCLEOTIDE SEQUENCE [LARGE SCALE GENOMIC DNA]</scope>
    <source>
        <strain evidence="1 2">DSM 27651</strain>
    </source>
</reference>
<comment type="caution">
    <text evidence="1">The sequence shown here is derived from an EMBL/GenBank/DDBJ whole genome shotgun (WGS) entry which is preliminary data.</text>
</comment>
<organism evidence="1 2">
    <name type="scientific">Sphingomonas jejuensis</name>
    <dbReference type="NCBI Taxonomy" id="904715"/>
    <lineage>
        <taxon>Bacteria</taxon>
        <taxon>Pseudomonadati</taxon>
        <taxon>Pseudomonadota</taxon>
        <taxon>Alphaproteobacteria</taxon>
        <taxon>Sphingomonadales</taxon>
        <taxon>Sphingomonadaceae</taxon>
        <taxon>Sphingomonas</taxon>
    </lineage>
</organism>
<dbReference type="Proteomes" id="UP000734218">
    <property type="component" value="Unassembled WGS sequence"/>
</dbReference>
<protein>
    <submittedName>
        <fullName evidence="1">Uncharacterized protein</fullName>
    </submittedName>
</protein>
<evidence type="ECO:0000313" key="1">
    <source>
        <dbReference type="EMBL" id="NJC33104.1"/>
    </source>
</evidence>